<sequence length="29" mass="3120">MAFLCYGLLAREQIKAPKISTPSASINVP</sequence>
<protein>
    <submittedName>
        <fullName evidence="1">Uncharacterized protein</fullName>
    </submittedName>
</protein>
<reference evidence="1" key="2">
    <citation type="journal article" date="2015" name="Fish Shellfish Immunol.">
        <title>Early steps in the European eel (Anguilla anguilla)-Vibrio vulnificus interaction in the gills: Role of the RtxA13 toxin.</title>
        <authorList>
            <person name="Callol A."/>
            <person name="Pajuelo D."/>
            <person name="Ebbesson L."/>
            <person name="Teles M."/>
            <person name="MacKenzie S."/>
            <person name="Amaro C."/>
        </authorList>
    </citation>
    <scope>NUCLEOTIDE SEQUENCE</scope>
</reference>
<organism evidence="1">
    <name type="scientific">Anguilla anguilla</name>
    <name type="common">European freshwater eel</name>
    <name type="synonym">Muraena anguilla</name>
    <dbReference type="NCBI Taxonomy" id="7936"/>
    <lineage>
        <taxon>Eukaryota</taxon>
        <taxon>Metazoa</taxon>
        <taxon>Chordata</taxon>
        <taxon>Craniata</taxon>
        <taxon>Vertebrata</taxon>
        <taxon>Euteleostomi</taxon>
        <taxon>Actinopterygii</taxon>
        <taxon>Neopterygii</taxon>
        <taxon>Teleostei</taxon>
        <taxon>Anguilliformes</taxon>
        <taxon>Anguillidae</taxon>
        <taxon>Anguilla</taxon>
    </lineage>
</organism>
<dbReference type="AlphaFoldDB" id="A0A0E9SGI1"/>
<proteinExistence type="predicted"/>
<name>A0A0E9SGI1_ANGAN</name>
<accession>A0A0E9SGI1</accession>
<evidence type="ECO:0000313" key="1">
    <source>
        <dbReference type="EMBL" id="JAH39623.1"/>
    </source>
</evidence>
<dbReference type="EMBL" id="GBXM01068954">
    <property type="protein sequence ID" value="JAH39623.1"/>
    <property type="molecule type" value="Transcribed_RNA"/>
</dbReference>
<reference evidence="1" key="1">
    <citation type="submission" date="2014-11" db="EMBL/GenBank/DDBJ databases">
        <authorList>
            <person name="Amaro Gonzalez C."/>
        </authorList>
    </citation>
    <scope>NUCLEOTIDE SEQUENCE</scope>
</reference>